<dbReference type="PROSITE" id="PS50231">
    <property type="entry name" value="RICIN_B_LECTIN"/>
    <property type="match status" value="1"/>
</dbReference>
<feature type="signal peptide" evidence="1">
    <location>
        <begin position="1"/>
        <end position="29"/>
    </location>
</feature>
<keyword evidence="3" id="KW-1185">Reference proteome</keyword>
<evidence type="ECO:0000313" key="3">
    <source>
        <dbReference type="Proteomes" id="UP001596222"/>
    </source>
</evidence>
<reference evidence="3" key="1">
    <citation type="journal article" date="2019" name="Int. J. Syst. Evol. Microbiol.">
        <title>The Global Catalogue of Microorganisms (GCM) 10K type strain sequencing project: providing services to taxonomists for standard genome sequencing and annotation.</title>
        <authorList>
            <consortium name="The Broad Institute Genomics Platform"/>
            <consortium name="The Broad Institute Genome Sequencing Center for Infectious Disease"/>
            <person name="Wu L."/>
            <person name="Ma J."/>
        </authorList>
    </citation>
    <scope>NUCLEOTIDE SEQUENCE [LARGE SCALE GENOMIC DNA]</scope>
    <source>
        <strain evidence="3">CGMCC 4.1641</strain>
    </source>
</reference>
<protein>
    <submittedName>
        <fullName evidence="2">Uncharacterized protein</fullName>
    </submittedName>
</protein>
<organism evidence="2 3">
    <name type="scientific">Streptomyces aureoversilis</name>
    <dbReference type="NCBI Taxonomy" id="67277"/>
    <lineage>
        <taxon>Bacteria</taxon>
        <taxon>Bacillati</taxon>
        <taxon>Actinomycetota</taxon>
        <taxon>Actinomycetes</taxon>
        <taxon>Kitasatosporales</taxon>
        <taxon>Streptomycetaceae</taxon>
        <taxon>Streptomyces</taxon>
    </lineage>
</organism>
<dbReference type="InterPro" id="IPR035992">
    <property type="entry name" value="Ricin_B-like_lectins"/>
</dbReference>
<dbReference type="SUPFAM" id="SSF50370">
    <property type="entry name" value="Ricin B-like lectins"/>
    <property type="match status" value="1"/>
</dbReference>
<dbReference type="EMBL" id="JBHSKJ010000035">
    <property type="protein sequence ID" value="MFC5149919.1"/>
    <property type="molecule type" value="Genomic_DNA"/>
</dbReference>
<feature type="chain" id="PRO_5045770884" evidence="1">
    <location>
        <begin position="30"/>
        <end position="397"/>
    </location>
</feature>
<accession>A0ABW0AB49</accession>
<evidence type="ECO:0000313" key="2">
    <source>
        <dbReference type="EMBL" id="MFC5149919.1"/>
    </source>
</evidence>
<gene>
    <name evidence="2" type="ORF">ACFPP6_35270</name>
</gene>
<keyword evidence="1" id="KW-0732">Signal</keyword>
<name>A0ABW0AB49_9ACTN</name>
<evidence type="ECO:0000256" key="1">
    <source>
        <dbReference type="SAM" id="SignalP"/>
    </source>
</evidence>
<sequence length="397" mass="43204">MREKFKGMSAAVCIGILLALLALTGTSGSAVVSAVNSVNPSLTSVDSAGRISGSTIHFFNNTRQNVYVFVSLKPEWLLHDALANAALSILGLKNIPKAYLSFSGLKKSLTSLNQLRKLYGTQKASGEVAKAVEEAAVREFGYKLFDGFKKISTKVSPGEAVPVFRSSLWNLFSVEGLKDLQNAKIRTLLVVAEDRKKSAEFSTGADDSWVSNEQGIYLAKRGTLQEIDSSNYDMALQSKAGPQCLRHGPPSYIRTLQGVVAGVCSSEKEQSWSAPNGLAGPFKAAPKRDQCLTAGEVRKSRKGVIFGKVWLESCKKDNEAQKKGGQWWGLLSDGRMMNIGLGEGSGCLYLGGHTGKKGKVFYAIYVKKCSGYPPFLWRLDKFNPWPYDWETGSPFGE</sequence>
<dbReference type="Proteomes" id="UP001596222">
    <property type="component" value="Unassembled WGS sequence"/>
</dbReference>
<dbReference type="RefSeq" id="WP_382050925.1">
    <property type="nucleotide sequence ID" value="NZ_JBHSKJ010000035.1"/>
</dbReference>
<comment type="caution">
    <text evidence="2">The sequence shown here is derived from an EMBL/GenBank/DDBJ whole genome shotgun (WGS) entry which is preliminary data.</text>
</comment>
<proteinExistence type="predicted"/>